<accession>A0A7J6VPQ9</accession>
<protein>
    <submittedName>
        <fullName evidence="1">E3 ubiquitin-protein ligase arkadia-a protein</fullName>
    </submittedName>
</protein>
<dbReference type="PANTHER" id="PTHR34569:SF17">
    <property type="entry name" value="UBIQUITIN-PROTEIN LIGASE ARKADIA-A, PUTATIVE-RELATED"/>
    <property type="match status" value="1"/>
</dbReference>
<evidence type="ECO:0000313" key="1">
    <source>
        <dbReference type="EMBL" id="KAF5186160.1"/>
    </source>
</evidence>
<dbReference type="Proteomes" id="UP000554482">
    <property type="component" value="Unassembled WGS sequence"/>
</dbReference>
<sequence length="140" mass="16086">MDTELKKLKKLSSLKFENYSGSFRFPYFHDGKYTSLKDVLPHSPTFTTATNYEGNGFDSSSICIRNQLVKQAASAYLQSAYPLNRHQHWLARFWGRVYDGAALHSRWNIYVGNPLRACTGRIIQFLASILRQIGTSWCLE</sequence>
<proteinExistence type="predicted"/>
<evidence type="ECO:0000313" key="2">
    <source>
        <dbReference type="Proteomes" id="UP000554482"/>
    </source>
</evidence>
<organism evidence="1 2">
    <name type="scientific">Thalictrum thalictroides</name>
    <name type="common">Rue-anemone</name>
    <name type="synonym">Anemone thalictroides</name>
    <dbReference type="NCBI Taxonomy" id="46969"/>
    <lineage>
        <taxon>Eukaryota</taxon>
        <taxon>Viridiplantae</taxon>
        <taxon>Streptophyta</taxon>
        <taxon>Embryophyta</taxon>
        <taxon>Tracheophyta</taxon>
        <taxon>Spermatophyta</taxon>
        <taxon>Magnoliopsida</taxon>
        <taxon>Ranunculales</taxon>
        <taxon>Ranunculaceae</taxon>
        <taxon>Thalictroideae</taxon>
        <taxon>Thalictrum</taxon>
    </lineage>
</organism>
<gene>
    <name evidence="1" type="ORF">FRX31_024257</name>
</gene>
<keyword evidence="2" id="KW-1185">Reference proteome</keyword>
<dbReference type="AlphaFoldDB" id="A0A7J6VPQ9"/>
<comment type="caution">
    <text evidence="1">The sequence shown here is derived from an EMBL/GenBank/DDBJ whole genome shotgun (WGS) entry which is preliminary data.</text>
</comment>
<dbReference type="EMBL" id="JABWDY010029768">
    <property type="protein sequence ID" value="KAF5186160.1"/>
    <property type="molecule type" value="Genomic_DNA"/>
</dbReference>
<dbReference type="OrthoDB" id="1364464at2759"/>
<name>A0A7J6VPQ9_THATH</name>
<dbReference type="PANTHER" id="PTHR34569">
    <property type="entry name" value="EXPRESSED PROTEIN"/>
    <property type="match status" value="1"/>
</dbReference>
<reference evidence="1 2" key="1">
    <citation type="submission" date="2020-06" db="EMBL/GenBank/DDBJ databases">
        <title>Transcriptomic and genomic resources for Thalictrum thalictroides and T. hernandezii: Facilitating candidate gene discovery in an emerging model plant lineage.</title>
        <authorList>
            <person name="Arias T."/>
            <person name="Riano-Pachon D.M."/>
            <person name="Di Stilio V.S."/>
        </authorList>
    </citation>
    <scope>NUCLEOTIDE SEQUENCE [LARGE SCALE GENOMIC DNA]</scope>
    <source>
        <strain evidence="2">cv. WT478/WT964</strain>
        <tissue evidence="1">Leaves</tissue>
    </source>
</reference>